<keyword evidence="3 5" id="KW-1133">Transmembrane helix</keyword>
<evidence type="ECO:0000313" key="7">
    <source>
        <dbReference type="Proteomes" id="UP000193560"/>
    </source>
</evidence>
<accession>A0A1X2I2D0</accession>
<dbReference type="AlphaFoldDB" id="A0A1X2I2D0"/>
<reference evidence="6 7" key="1">
    <citation type="submission" date="2016-07" db="EMBL/GenBank/DDBJ databases">
        <title>Pervasive Adenine N6-methylation of Active Genes in Fungi.</title>
        <authorList>
            <consortium name="DOE Joint Genome Institute"/>
            <person name="Mondo S.J."/>
            <person name="Dannebaum R.O."/>
            <person name="Kuo R.C."/>
            <person name="Labutti K."/>
            <person name="Haridas S."/>
            <person name="Kuo A."/>
            <person name="Salamov A."/>
            <person name="Ahrendt S.R."/>
            <person name="Lipzen A."/>
            <person name="Sullivan W."/>
            <person name="Andreopoulos W.B."/>
            <person name="Clum A."/>
            <person name="Lindquist E."/>
            <person name="Daum C."/>
            <person name="Ramamoorthy G.K."/>
            <person name="Gryganskyi A."/>
            <person name="Culley D."/>
            <person name="Magnuson J.K."/>
            <person name="James T.Y."/>
            <person name="O'Malley M.A."/>
            <person name="Stajich J.E."/>
            <person name="Spatafora J.W."/>
            <person name="Visel A."/>
            <person name="Grigoriev I.V."/>
        </authorList>
    </citation>
    <scope>NUCLEOTIDE SEQUENCE [LARGE SCALE GENOMIC DNA]</scope>
    <source>
        <strain evidence="6 7">NRRL 1336</strain>
    </source>
</reference>
<dbReference type="EMBL" id="MCGE01000033">
    <property type="protein sequence ID" value="ORZ07803.1"/>
    <property type="molecule type" value="Genomic_DNA"/>
</dbReference>
<proteinExistence type="predicted"/>
<evidence type="ECO:0000313" key="6">
    <source>
        <dbReference type="EMBL" id="ORZ07803.1"/>
    </source>
</evidence>
<evidence type="ECO:0000256" key="1">
    <source>
        <dbReference type="ARBA" id="ARBA00004141"/>
    </source>
</evidence>
<sequence>MTSSVYLVIFYGNCALIVKLVRLIPYIGSFVGFPLTCIVLAYYCFEYKWIDLGWTQEHRLSFVEHHWPYFLGFGLPLTVATYFFSTLQAGAVFSFGFPFV</sequence>
<comment type="caution">
    <text evidence="6">The sequence shown here is derived from an EMBL/GenBank/DDBJ whole genome shotgun (WGS) entry which is preliminary data.</text>
</comment>
<feature type="transmembrane region" description="Helical" evidence="5">
    <location>
        <begin position="23"/>
        <end position="45"/>
    </location>
</feature>
<evidence type="ECO:0000256" key="5">
    <source>
        <dbReference type="SAM" id="Phobius"/>
    </source>
</evidence>
<organism evidence="6 7">
    <name type="scientific">Absidia repens</name>
    <dbReference type="NCBI Taxonomy" id="90262"/>
    <lineage>
        <taxon>Eukaryota</taxon>
        <taxon>Fungi</taxon>
        <taxon>Fungi incertae sedis</taxon>
        <taxon>Mucoromycota</taxon>
        <taxon>Mucoromycotina</taxon>
        <taxon>Mucoromycetes</taxon>
        <taxon>Mucorales</taxon>
        <taxon>Cunninghamellaceae</taxon>
        <taxon>Absidia</taxon>
    </lineage>
</organism>
<dbReference type="STRING" id="90262.A0A1X2I2D0"/>
<name>A0A1X2I2D0_9FUNG</name>
<dbReference type="GO" id="GO:0005783">
    <property type="term" value="C:endoplasmic reticulum"/>
    <property type="evidence" value="ECO:0007669"/>
    <property type="project" value="TreeGrafter"/>
</dbReference>
<evidence type="ECO:0000256" key="3">
    <source>
        <dbReference type="ARBA" id="ARBA00022989"/>
    </source>
</evidence>
<keyword evidence="4 5" id="KW-0472">Membrane</keyword>
<dbReference type="InterPro" id="IPR059112">
    <property type="entry name" value="CysZ/EI24"/>
</dbReference>
<dbReference type="GO" id="GO:0016236">
    <property type="term" value="P:macroautophagy"/>
    <property type="evidence" value="ECO:0007669"/>
    <property type="project" value="TreeGrafter"/>
</dbReference>
<dbReference type="PANTHER" id="PTHR21389:SF0">
    <property type="entry name" value="ETOPOSIDE-INDUCED PROTEIN 2.4 HOMOLOG"/>
    <property type="match status" value="1"/>
</dbReference>
<dbReference type="Pfam" id="PF07264">
    <property type="entry name" value="EI24"/>
    <property type="match status" value="1"/>
</dbReference>
<gene>
    <name evidence="6" type="ORF">BCR42DRAFT_425503</name>
</gene>
<dbReference type="GO" id="GO:0016020">
    <property type="term" value="C:membrane"/>
    <property type="evidence" value="ECO:0007669"/>
    <property type="project" value="UniProtKB-SubCell"/>
</dbReference>
<dbReference type="PANTHER" id="PTHR21389">
    <property type="entry name" value="P53 INDUCED PROTEIN"/>
    <property type="match status" value="1"/>
</dbReference>
<dbReference type="OrthoDB" id="266518at2759"/>
<keyword evidence="2 5" id="KW-0812">Transmembrane</keyword>
<comment type="subcellular location">
    <subcellularLocation>
        <location evidence="1">Membrane</location>
        <topology evidence="1">Multi-pass membrane protein</topology>
    </subcellularLocation>
</comment>
<feature type="non-terminal residue" evidence="6">
    <location>
        <position position="100"/>
    </location>
</feature>
<protein>
    <submittedName>
        <fullName evidence="6">Etoposide-induced protein 2.4-domain-containing protein</fullName>
    </submittedName>
</protein>
<dbReference type="Proteomes" id="UP000193560">
    <property type="component" value="Unassembled WGS sequence"/>
</dbReference>
<evidence type="ECO:0000256" key="2">
    <source>
        <dbReference type="ARBA" id="ARBA00022692"/>
    </source>
</evidence>
<keyword evidence="7" id="KW-1185">Reference proteome</keyword>
<evidence type="ECO:0000256" key="4">
    <source>
        <dbReference type="ARBA" id="ARBA00023136"/>
    </source>
</evidence>